<dbReference type="OrthoDB" id="8998138at2"/>
<dbReference type="RefSeq" id="WP_012365214.1">
    <property type="nucleotide sequence ID" value="NC_010552.1"/>
</dbReference>
<evidence type="ECO:0000313" key="3">
    <source>
        <dbReference type="EMBL" id="ACB65777.1"/>
    </source>
</evidence>
<feature type="signal peptide" evidence="2">
    <location>
        <begin position="1"/>
        <end position="18"/>
    </location>
</feature>
<dbReference type="HOGENOM" id="CLU_820567_0_0_4"/>
<accession>B1YYR7</accession>
<feature type="chain" id="PRO_5002773557" description="Lipoprotein" evidence="2">
    <location>
        <begin position="19"/>
        <end position="331"/>
    </location>
</feature>
<evidence type="ECO:0000313" key="4">
    <source>
        <dbReference type="Proteomes" id="UP000001680"/>
    </source>
</evidence>
<dbReference type="Proteomes" id="UP000001680">
    <property type="component" value="Chromosome 2"/>
</dbReference>
<dbReference type="PROSITE" id="PS51257">
    <property type="entry name" value="PROKAR_LIPOPROTEIN"/>
    <property type="match status" value="1"/>
</dbReference>
<protein>
    <recommendedName>
        <fullName evidence="5">Lipoprotein</fullName>
    </recommendedName>
</protein>
<gene>
    <name evidence="3" type="ordered locus">BamMC406_3307</name>
</gene>
<reference evidence="4" key="1">
    <citation type="submission" date="2008-04" db="EMBL/GenBank/DDBJ databases">
        <title>Complete sequence of chromosome 2 of Burkholderia ambifaria MC40-6.</title>
        <authorList>
            <person name="Copeland A."/>
            <person name="Lucas S."/>
            <person name="Lapidus A."/>
            <person name="Glavina del Rio T."/>
            <person name="Dalin E."/>
            <person name="Tice H."/>
            <person name="Pitluck S."/>
            <person name="Chain P."/>
            <person name="Malfatti S."/>
            <person name="Shin M."/>
            <person name="Vergez L."/>
            <person name="Lang D."/>
            <person name="Schmutz J."/>
            <person name="Larimer F."/>
            <person name="Land M."/>
            <person name="Hauser L."/>
            <person name="Kyrpides N."/>
            <person name="Lykidis A."/>
            <person name="Ramette A."/>
            <person name="Konstantinidis K."/>
            <person name="Tiedje J."/>
            <person name="Richardson P."/>
        </authorList>
    </citation>
    <scope>NUCLEOTIDE SEQUENCE [LARGE SCALE GENOMIC DNA]</scope>
    <source>
        <strain evidence="4">MC40-6</strain>
    </source>
</reference>
<sequence>MKAVALIALTCLALTACGGDDNPSTGSGSGSSNNGGNGGNGGTGGSGGSTLTWRYEATTPASDGPSFLTLLNSEGAKGYRYLGDYYYDASNGGSRSIFVNDGAAPTYTYQLQSAPGDWTTFLNQANTQGTNGYRYEGPLTYGYLYRKDGGSSATYTYATAALPASQDAFVTQANGQGQSGYWFVGPMMVGSAQANLYMKNNASGSTYTYDALIPPASVGDLIAQANSEGAKGYRAKGEMSFGPANPTGAVNVTWVYVKDQTQSPTFTYQSAAIQSTGAGFVQQSNNLGAQGSAYLGDLALGTTTPAMASFYFKPTNCTGFLCTTLNPLTQN</sequence>
<feature type="compositionally biased region" description="Gly residues" evidence="1">
    <location>
        <begin position="27"/>
        <end position="48"/>
    </location>
</feature>
<feature type="region of interest" description="Disordered" evidence="1">
    <location>
        <begin position="22"/>
        <end position="52"/>
    </location>
</feature>
<evidence type="ECO:0008006" key="5">
    <source>
        <dbReference type="Google" id="ProtNLM"/>
    </source>
</evidence>
<dbReference type="AlphaFoldDB" id="B1YYR7"/>
<dbReference type="KEGG" id="bac:BamMC406_3307"/>
<keyword evidence="2" id="KW-0732">Signal</keyword>
<name>B1YYR7_BURA4</name>
<dbReference type="EMBL" id="CP001026">
    <property type="protein sequence ID" value="ACB65777.1"/>
    <property type="molecule type" value="Genomic_DNA"/>
</dbReference>
<proteinExistence type="predicted"/>
<organism evidence="3 4">
    <name type="scientific">Burkholderia ambifaria (strain MC40-6)</name>
    <dbReference type="NCBI Taxonomy" id="398577"/>
    <lineage>
        <taxon>Bacteria</taxon>
        <taxon>Pseudomonadati</taxon>
        <taxon>Pseudomonadota</taxon>
        <taxon>Betaproteobacteria</taxon>
        <taxon>Burkholderiales</taxon>
        <taxon>Burkholderiaceae</taxon>
        <taxon>Burkholderia</taxon>
        <taxon>Burkholderia cepacia complex</taxon>
    </lineage>
</organism>
<evidence type="ECO:0000256" key="1">
    <source>
        <dbReference type="SAM" id="MobiDB-lite"/>
    </source>
</evidence>
<evidence type="ECO:0000256" key="2">
    <source>
        <dbReference type="SAM" id="SignalP"/>
    </source>
</evidence>